<keyword evidence="3" id="KW-1185">Reference proteome</keyword>
<keyword evidence="1" id="KW-0732">Signal</keyword>
<feature type="chain" id="PRO_5030816774" evidence="1">
    <location>
        <begin position="23"/>
        <end position="134"/>
    </location>
</feature>
<sequence length="134" mass="15179">MSKKLIAILGISLSLFASQTWAANNQEVQEIAAKTFPICQELIHTRYVFLEGDENKNEALKDWQLVVSSVSNDAQLSPETIKRAENNCSIRLSESIDLIIHEYQKQTGFTKEQLIQDIKKFQSAPSPINPNPKY</sequence>
<accession>A0A5P3MQU2</accession>
<proteinExistence type="predicted"/>
<name>A0A5P3MQU2_NEIAN</name>
<dbReference type="KEGG" id="naq:D0T90_02010"/>
<dbReference type="EMBL" id="CP031699">
    <property type="protein sequence ID" value="QEY23425.1"/>
    <property type="molecule type" value="Genomic_DNA"/>
</dbReference>
<dbReference type="AlphaFoldDB" id="A0A5P3MQU2"/>
<protein>
    <submittedName>
        <fullName evidence="2">Uncharacterized protein</fullName>
    </submittedName>
</protein>
<evidence type="ECO:0000256" key="1">
    <source>
        <dbReference type="SAM" id="SignalP"/>
    </source>
</evidence>
<evidence type="ECO:0000313" key="2">
    <source>
        <dbReference type="EMBL" id="QEY23425.1"/>
    </source>
</evidence>
<dbReference type="RefSeq" id="WP_123794595.1">
    <property type="nucleotide sequence ID" value="NZ_CP031699.1"/>
</dbReference>
<reference evidence="2 3" key="1">
    <citation type="submission" date="2018-08" db="EMBL/GenBank/DDBJ databases">
        <title>Neisseria animalis ATCC 49930 complete genome.</title>
        <authorList>
            <person name="Veseli I.A."/>
            <person name="Mascarenhas dos Santos A.C."/>
            <person name="Buttler R."/>
            <person name="Pombert J.-F."/>
        </authorList>
    </citation>
    <scope>NUCLEOTIDE SEQUENCE [LARGE SCALE GENOMIC DNA]</scope>
    <source>
        <strain evidence="2 3">ATCC 49930</strain>
    </source>
</reference>
<organism evidence="2 3">
    <name type="scientific">Neisseria animalis</name>
    <dbReference type="NCBI Taxonomy" id="492"/>
    <lineage>
        <taxon>Bacteria</taxon>
        <taxon>Pseudomonadati</taxon>
        <taxon>Pseudomonadota</taxon>
        <taxon>Betaproteobacteria</taxon>
        <taxon>Neisseriales</taxon>
        <taxon>Neisseriaceae</taxon>
        <taxon>Neisseria</taxon>
    </lineage>
</organism>
<gene>
    <name evidence="2" type="ORF">D0T90_02010</name>
</gene>
<evidence type="ECO:0000313" key="3">
    <source>
        <dbReference type="Proteomes" id="UP000325536"/>
    </source>
</evidence>
<dbReference type="Proteomes" id="UP000325536">
    <property type="component" value="Chromosome"/>
</dbReference>
<feature type="signal peptide" evidence="1">
    <location>
        <begin position="1"/>
        <end position="22"/>
    </location>
</feature>